<dbReference type="Gene3D" id="3.40.50.300">
    <property type="entry name" value="P-loop containing nucleotide triphosphate hydrolases"/>
    <property type="match status" value="2"/>
</dbReference>
<gene>
    <name evidence="2" type="ORF">ADM99_12180</name>
</gene>
<dbReference type="AlphaFoldDB" id="A0A0P6X7R8"/>
<dbReference type="SMART" id="SM00382">
    <property type="entry name" value="AAA"/>
    <property type="match status" value="2"/>
</dbReference>
<name>A0A0P6X7R8_9CHLR</name>
<dbReference type="GO" id="GO:0005524">
    <property type="term" value="F:ATP binding"/>
    <property type="evidence" value="ECO:0007669"/>
    <property type="project" value="InterPro"/>
</dbReference>
<dbReference type="CDD" id="cd00009">
    <property type="entry name" value="AAA"/>
    <property type="match status" value="1"/>
</dbReference>
<reference evidence="2 3" key="1">
    <citation type="submission" date="2015-07" db="EMBL/GenBank/DDBJ databases">
        <title>Genome sequence of Leptolinea tardivitalis DSM 16556.</title>
        <authorList>
            <person name="Hemp J."/>
            <person name="Ward L.M."/>
            <person name="Pace L.A."/>
            <person name="Fischer W.W."/>
        </authorList>
    </citation>
    <scope>NUCLEOTIDE SEQUENCE [LARGE SCALE GENOMIC DNA]</scope>
    <source>
        <strain evidence="2 3">YMTK-2</strain>
    </source>
</reference>
<protein>
    <recommendedName>
        <fullName evidence="1">AAA+ ATPase domain-containing protein</fullName>
    </recommendedName>
</protein>
<feature type="domain" description="AAA+ ATPase" evidence="1">
    <location>
        <begin position="25"/>
        <end position="151"/>
    </location>
</feature>
<dbReference type="InterPro" id="IPR003593">
    <property type="entry name" value="AAA+_ATPase"/>
</dbReference>
<feature type="domain" description="AAA+ ATPase" evidence="1">
    <location>
        <begin position="216"/>
        <end position="343"/>
    </location>
</feature>
<keyword evidence="3" id="KW-1185">Reference proteome</keyword>
<accession>A0A0P6X7R8</accession>
<proteinExistence type="predicted"/>
<dbReference type="Pfam" id="PF01695">
    <property type="entry name" value="IstB_IS21"/>
    <property type="match status" value="2"/>
</dbReference>
<dbReference type="STRING" id="229920.ADM99_12180"/>
<dbReference type="EMBL" id="LGCK01000012">
    <property type="protein sequence ID" value="KPL71192.1"/>
    <property type="molecule type" value="Genomic_DNA"/>
</dbReference>
<dbReference type="InterPro" id="IPR027417">
    <property type="entry name" value="P-loop_NTPase"/>
</dbReference>
<dbReference type="Proteomes" id="UP000050430">
    <property type="component" value="Unassembled WGS sequence"/>
</dbReference>
<dbReference type="PANTHER" id="PTHR30050:SF4">
    <property type="entry name" value="ATP-BINDING PROTEIN RV3427C IN INSERTION SEQUENCE-RELATED"/>
    <property type="match status" value="1"/>
</dbReference>
<organism evidence="2 3">
    <name type="scientific">Leptolinea tardivitalis</name>
    <dbReference type="NCBI Taxonomy" id="229920"/>
    <lineage>
        <taxon>Bacteria</taxon>
        <taxon>Bacillati</taxon>
        <taxon>Chloroflexota</taxon>
        <taxon>Anaerolineae</taxon>
        <taxon>Anaerolineales</taxon>
        <taxon>Anaerolineaceae</taxon>
        <taxon>Leptolinea</taxon>
    </lineage>
</organism>
<dbReference type="PANTHER" id="PTHR30050">
    <property type="entry name" value="CHROMOSOMAL REPLICATION INITIATOR PROTEIN DNAA"/>
    <property type="match status" value="1"/>
</dbReference>
<dbReference type="PATRIC" id="fig|229920.5.peg.2759"/>
<comment type="caution">
    <text evidence="2">The sequence shown here is derived from an EMBL/GenBank/DDBJ whole genome shotgun (WGS) entry which is preliminary data.</text>
</comment>
<evidence type="ECO:0000259" key="1">
    <source>
        <dbReference type="SMART" id="SM00382"/>
    </source>
</evidence>
<evidence type="ECO:0000313" key="2">
    <source>
        <dbReference type="EMBL" id="KPL71192.1"/>
    </source>
</evidence>
<sequence>MGLGDEQEKSLSIARSHAEQFANDLKGWLLFCGGYGCGKTHLAAAIANKAAGLGIPTLFLTVPDLLDTLRASYGSDDDPYAARFEEIRNVPLLVLDNLWTQNATSWALEKLFQLFDHRYVKRLPTVVTTDMDLEELDGRIRSRLQDPELVTVLKINAPDYRQPVQQGIQPHRSVLSLLHACTFGNFSLRELEKLNPEELKSLAAAFQKAQSFAEQPTGWLVFMGPYGSGKTHLAAAIGNYRASQGFPVDYWVVPDLLDHLRATFSPTSNVTYDREFEEVKTSPLLILDDLGTQVPSAWVKEKLYQLFNYRYAANLPTVITTSDRLDEIDARLRTRMLDKRLCTIQAITAPPFLKSAVPNVINRMRRNKALDQNS</sequence>
<evidence type="ECO:0000313" key="3">
    <source>
        <dbReference type="Proteomes" id="UP000050430"/>
    </source>
</evidence>
<dbReference type="InterPro" id="IPR002611">
    <property type="entry name" value="IstB_ATP-bd"/>
</dbReference>
<dbReference type="GO" id="GO:0006260">
    <property type="term" value="P:DNA replication"/>
    <property type="evidence" value="ECO:0007669"/>
    <property type="project" value="TreeGrafter"/>
</dbReference>
<dbReference type="SUPFAM" id="SSF52540">
    <property type="entry name" value="P-loop containing nucleoside triphosphate hydrolases"/>
    <property type="match status" value="2"/>
</dbReference>